<organism evidence="2">
    <name type="scientific">Salmonella infantis</name>
    <dbReference type="NCBI Taxonomy" id="595"/>
    <lineage>
        <taxon>Bacteria</taxon>
        <taxon>Pseudomonadati</taxon>
        <taxon>Pseudomonadota</taxon>
        <taxon>Gammaproteobacteria</taxon>
        <taxon>Enterobacterales</taxon>
        <taxon>Enterobacteriaceae</taxon>
        <taxon>Salmonella</taxon>
    </lineage>
</organism>
<accession>A0A6V8UZ39</accession>
<comment type="caution">
    <text evidence="2">The sequence shown here is derived from an EMBL/GenBank/DDBJ whole genome shotgun (WGS) entry which is preliminary data.</text>
</comment>
<reference evidence="2" key="2">
    <citation type="submission" date="2019-10" db="EMBL/GenBank/DDBJ databases">
        <authorList>
            <consortium name="NCBI Pathogen Detection Project"/>
        </authorList>
    </citation>
    <scope>NUCLEOTIDE SEQUENCE</scope>
    <source>
        <strain evidence="2">11-3281</strain>
    </source>
</reference>
<reference evidence="2" key="1">
    <citation type="journal article" date="2018" name="Genome Biol.">
        <title>SKESA: strategic k-mer extension for scrupulous assemblies.</title>
        <authorList>
            <person name="Souvorov A."/>
            <person name="Agarwala R."/>
            <person name="Lipman D.J."/>
        </authorList>
    </citation>
    <scope>NUCLEOTIDE SEQUENCE</scope>
    <source>
        <strain evidence="2">11-3281</strain>
    </source>
</reference>
<evidence type="ECO:0000259" key="1">
    <source>
        <dbReference type="Pfam" id="PF13614"/>
    </source>
</evidence>
<dbReference type="SUPFAM" id="SSF52540">
    <property type="entry name" value="P-loop containing nucleoside triphosphate hydrolases"/>
    <property type="match status" value="1"/>
</dbReference>
<name>A0A6V8UZ39_SALIN</name>
<feature type="domain" description="AAA" evidence="1">
    <location>
        <begin position="10"/>
        <end position="203"/>
    </location>
</feature>
<dbReference type="InterPro" id="IPR025669">
    <property type="entry name" value="AAA_dom"/>
</dbReference>
<dbReference type="PANTHER" id="PTHR13696:SF52">
    <property type="entry name" value="PARA FAMILY PROTEIN CT_582"/>
    <property type="match status" value="1"/>
</dbReference>
<dbReference type="Gene3D" id="3.40.50.300">
    <property type="entry name" value="P-loop containing nucleotide triphosphate hydrolases"/>
    <property type="match status" value="1"/>
</dbReference>
<protein>
    <submittedName>
        <fullName evidence="2">AAA family ATPase</fullName>
    </submittedName>
</protein>
<sequence length="357" mass="40229">MNISKENTLKSVAMFNNKGGVGKTTLTCNLASFIATEFNKRVLIVDCDPQCNSTQLIMGIEESAEFYTRSNNKISTIKDVLQPIEDGDSDINTDLTFLKSSENRFGVDLLPGHPYLAIIEDRLGAAWSQLRAGDRPGYRQTNWNNHLCRFLENKYDLVMYDLGPSLGSINRSVLIGCQHFLTPLGSDVFSIIGVKNIATWLSKWLKDYINLWNLLEPEEKTILRDRFNIIDTPSVYKGFIGYTVQLYITKSYGKERRATKAYESIIGNVGVEINTYLRNFYPQHLEAHPEHAKLGDIQHLYSLVPLAQKNAVPIHGLTSTDGLVGSQYSAVKEFYNTIHPIAENLLRNLNMLGVDAK</sequence>
<dbReference type="InterPro" id="IPR027417">
    <property type="entry name" value="P-loop_NTPase"/>
</dbReference>
<gene>
    <name evidence="2" type="ORF">GDG75_21935</name>
</gene>
<dbReference type="PANTHER" id="PTHR13696">
    <property type="entry name" value="P-LOOP CONTAINING NUCLEOSIDE TRIPHOSPHATE HYDROLASE"/>
    <property type="match status" value="1"/>
</dbReference>
<dbReference type="InterPro" id="IPR050678">
    <property type="entry name" value="DNA_Partitioning_ATPase"/>
</dbReference>
<dbReference type="AlphaFoldDB" id="A0A6V8UZ39"/>
<proteinExistence type="predicted"/>
<dbReference type="Pfam" id="PF13614">
    <property type="entry name" value="AAA_31"/>
    <property type="match status" value="1"/>
</dbReference>
<dbReference type="EMBL" id="DAAAAE010000106">
    <property type="protein sequence ID" value="HAA0043693.1"/>
    <property type="molecule type" value="Genomic_DNA"/>
</dbReference>
<evidence type="ECO:0000313" key="2">
    <source>
        <dbReference type="EMBL" id="HAA0043693.1"/>
    </source>
</evidence>
<dbReference type="PRINTS" id="PR00091">
    <property type="entry name" value="NITROGNASEII"/>
</dbReference>
<dbReference type="CDD" id="cd02042">
    <property type="entry name" value="ParAB_family"/>
    <property type="match status" value="1"/>
</dbReference>